<dbReference type="GO" id="GO:0016989">
    <property type="term" value="F:sigma factor antagonist activity"/>
    <property type="evidence" value="ECO:0007669"/>
    <property type="project" value="TreeGrafter"/>
</dbReference>
<name>A0A2S8B0L3_9SPHN</name>
<keyword evidence="5" id="KW-1185">Reference proteome</keyword>
<dbReference type="OrthoDB" id="7492241at2"/>
<evidence type="ECO:0000259" key="3">
    <source>
        <dbReference type="Pfam" id="PF16220"/>
    </source>
</evidence>
<dbReference type="Pfam" id="PF04773">
    <property type="entry name" value="FecR"/>
    <property type="match status" value="1"/>
</dbReference>
<dbReference type="PIRSF" id="PIRSF018266">
    <property type="entry name" value="FecR"/>
    <property type="match status" value="1"/>
</dbReference>
<evidence type="ECO:0000313" key="4">
    <source>
        <dbReference type="EMBL" id="PQM25887.1"/>
    </source>
</evidence>
<dbReference type="InterPro" id="IPR032623">
    <property type="entry name" value="FecR_N"/>
</dbReference>
<dbReference type="EMBL" id="PHFW01000003">
    <property type="protein sequence ID" value="PQM25887.1"/>
    <property type="molecule type" value="Genomic_DNA"/>
</dbReference>
<keyword evidence="1" id="KW-0812">Transmembrane</keyword>
<feature type="domain" description="FecR protein" evidence="2">
    <location>
        <begin position="106"/>
        <end position="193"/>
    </location>
</feature>
<keyword evidence="1" id="KW-0472">Membrane</keyword>
<comment type="caution">
    <text evidence="4">The sequence shown here is derived from an EMBL/GenBank/DDBJ whole genome shotgun (WGS) entry which is preliminary data.</text>
</comment>
<sequence>MSDRDTEAAHWFARMRTPGAEADRAEFDAWHADPENAEAYANAKEDWLITGGVAEEHLAAHRQVPSKATPPSRAHWALAAALVLAISLAFAWVLLGNGGAEPIVADNATGELVLEDGTRVALTDGARVEAEFTSGERRVHLVGGRARFTVAHDSARPFRVEAAGSETTALGTIFEIDLTGRRPVVHLVEGSVEVRATAKPEAPLRLRPGQRAAIEKDAPMLIETKPAGEAVIMTNPVGKAGGPQLLVADGLPLGAVIERANRVSGKKIGLADTAIAGRLVSGRFDVSEARSLARQLAAALDLDVKEQAGSYVLMPKIAH</sequence>
<dbReference type="Proteomes" id="UP000238954">
    <property type="component" value="Chromosome"/>
</dbReference>
<dbReference type="InterPro" id="IPR006860">
    <property type="entry name" value="FecR"/>
</dbReference>
<evidence type="ECO:0000256" key="1">
    <source>
        <dbReference type="SAM" id="Phobius"/>
    </source>
</evidence>
<dbReference type="Pfam" id="PF16220">
    <property type="entry name" value="DUF4880"/>
    <property type="match status" value="1"/>
</dbReference>
<gene>
    <name evidence="4" type="ORF">CVO77_12280</name>
</gene>
<dbReference type="Gene3D" id="2.60.120.1440">
    <property type="match status" value="1"/>
</dbReference>
<dbReference type="AlphaFoldDB" id="A0A2S8B0L3"/>
<keyword evidence="1" id="KW-1133">Transmembrane helix</keyword>
<dbReference type="PANTHER" id="PTHR30273:SF2">
    <property type="entry name" value="PROTEIN FECR"/>
    <property type="match status" value="1"/>
</dbReference>
<reference evidence="5" key="1">
    <citation type="submission" date="2017-11" db="EMBL/GenBank/DDBJ databases">
        <title>The complete genome sequence of Sphingopyxis pomeranensis sp. nov. strain WS5A3p.</title>
        <authorList>
            <person name="Kaminski M.A."/>
        </authorList>
    </citation>
    <scope>NUCLEOTIDE SEQUENCE [LARGE SCALE GENOMIC DNA]</scope>
    <source>
        <strain evidence="5">WS5A3p</strain>
    </source>
</reference>
<evidence type="ECO:0000313" key="5">
    <source>
        <dbReference type="Proteomes" id="UP000238954"/>
    </source>
</evidence>
<feature type="transmembrane region" description="Helical" evidence="1">
    <location>
        <begin position="76"/>
        <end position="95"/>
    </location>
</feature>
<protein>
    <recommendedName>
        <fullName evidence="6">FecR protein domain-containing protein</fullName>
    </recommendedName>
</protein>
<dbReference type="InterPro" id="IPR012373">
    <property type="entry name" value="Ferrdict_sens_TM"/>
</dbReference>
<feature type="domain" description="FecR N-terminal" evidence="3">
    <location>
        <begin position="7"/>
        <end position="43"/>
    </location>
</feature>
<evidence type="ECO:0000259" key="2">
    <source>
        <dbReference type="Pfam" id="PF04773"/>
    </source>
</evidence>
<proteinExistence type="predicted"/>
<evidence type="ECO:0008006" key="6">
    <source>
        <dbReference type="Google" id="ProtNLM"/>
    </source>
</evidence>
<dbReference type="PANTHER" id="PTHR30273">
    <property type="entry name" value="PERIPLASMIC SIGNAL SENSOR AND SIGMA FACTOR ACTIVATOR FECR-RELATED"/>
    <property type="match status" value="1"/>
</dbReference>
<dbReference type="RefSeq" id="WP_105999309.1">
    <property type="nucleotide sequence ID" value="NZ_CM009578.1"/>
</dbReference>
<organism evidence="4 5">
    <name type="scientific">Sphingopyxis lindanitolerans</name>
    <dbReference type="NCBI Taxonomy" id="2054227"/>
    <lineage>
        <taxon>Bacteria</taxon>
        <taxon>Pseudomonadati</taxon>
        <taxon>Pseudomonadota</taxon>
        <taxon>Alphaproteobacteria</taxon>
        <taxon>Sphingomonadales</taxon>
        <taxon>Sphingomonadaceae</taxon>
        <taxon>Sphingopyxis</taxon>
    </lineage>
</organism>
<accession>A0A2S8B0L3</accession>